<sequence length="283" mass="31786">MVSVVSIKQSSGLDEYWLQDRIAAEPAILGLGNLFVRDKERVQNFGRLDLLLEGDDVRYCVECMCGPLDADHLFRAVSYWLHEKDRHPQYQHVAVLVAEDVQASRFYGVVNLLGQVMPIVVIQAIALSLPDQSDTALIFNKAIDTRDQFASVIDDREEGVFKTPDRDYWTSKIGDRMAIADSLFDVLSEAHGSPVEVNYKSAYIGFKVHGRVDNTVLLYGYAKGIKFEIRAYGDEDPCVTEAINQAGLAQFPFNGRYRIKVDQPLEPGPQRDTLVALTRSALR</sequence>
<dbReference type="AlphaFoldDB" id="E1SQP2"/>
<organism evidence="1 2">
    <name type="scientific">Ferrimonas balearica (strain DSM 9799 / CCM 4581 / KCTC 23876 / PAT)</name>
    <dbReference type="NCBI Taxonomy" id="550540"/>
    <lineage>
        <taxon>Bacteria</taxon>
        <taxon>Pseudomonadati</taxon>
        <taxon>Pseudomonadota</taxon>
        <taxon>Gammaproteobacteria</taxon>
        <taxon>Alteromonadales</taxon>
        <taxon>Ferrimonadaceae</taxon>
        <taxon>Ferrimonas</taxon>
    </lineage>
</organism>
<keyword evidence="2" id="KW-1185">Reference proteome</keyword>
<proteinExistence type="predicted"/>
<reference evidence="1 2" key="1">
    <citation type="journal article" date="2010" name="Stand. Genomic Sci.">
        <title>Complete genome sequence of Ferrimonas balearica type strain (PAT).</title>
        <authorList>
            <person name="Nolan M."/>
            <person name="Sikorski J."/>
            <person name="Davenport K."/>
            <person name="Lucas S."/>
            <person name="Glavina Del Rio T."/>
            <person name="Tice H."/>
            <person name="Cheng J."/>
            <person name="Goodwin L."/>
            <person name="Pitluck S."/>
            <person name="Liolios K."/>
            <person name="Ivanova N."/>
            <person name="Mavromatis K."/>
            <person name="Ovchinnikova G."/>
            <person name="Pati A."/>
            <person name="Chen A."/>
            <person name="Palaniappan K."/>
            <person name="Land M."/>
            <person name="Hauser L."/>
            <person name="Chang Y."/>
            <person name="Jeffries C."/>
            <person name="Tapia R."/>
            <person name="Brettin T."/>
            <person name="Detter J."/>
            <person name="Han C."/>
            <person name="Yasawong M."/>
            <person name="Rohde M."/>
            <person name="Tindall B."/>
            <person name="Goker M."/>
            <person name="Woyke T."/>
            <person name="Bristow J."/>
            <person name="Eisen J."/>
            <person name="Markowitz V."/>
            <person name="Hugenholtz P."/>
            <person name="Kyrpides N."/>
            <person name="Klenk H."/>
            <person name="Lapidus A."/>
        </authorList>
    </citation>
    <scope>NUCLEOTIDE SEQUENCE [LARGE SCALE GENOMIC DNA]</scope>
    <source>
        <strain evidence="2">DSM 9799 / CCM 4581 / KCTC 23876 / PAT</strain>
    </source>
</reference>
<dbReference type="EMBL" id="CP002209">
    <property type="protein sequence ID" value="ADN75840.1"/>
    <property type="molecule type" value="Genomic_DNA"/>
</dbReference>
<accession>E1SQP2</accession>
<gene>
    <name evidence="1" type="ordered locus">Fbal_1636</name>
</gene>
<protein>
    <recommendedName>
        <fullName evidence="3">DUF5655 domain-containing protein</fullName>
    </recommendedName>
</protein>
<name>E1SQP2_FERBD</name>
<evidence type="ECO:0000313" key="1">
    <source>
        <dbReference type="EMBL" id="ADN75840.1"/>
    </source>
</evidence>
<dbReference type="Proteomes" id="UP000006683">
    <property type="component" value="Chromosome"/>
</dbReference>
<dbReference type="KEGG" id="fbl:Fbal_1636"/>
<evidence type="ECO:0000313" key="2">
    <source>
        <dbReference type="Proteomes" id="UP000006683"/>
    </source>
</evidence>
<dbReference type="HOGENOM" id="CLU_968997_0_0_6"/>
<evidence type="ECO:0008006" key="3">
    <source>
        <dbReference type="Google" id="ProtNLM"/>
    </source>
</evidence>
<dbReference type="eggNOG" id="ENOG502ZA7D">
    <property type="taxonomic scope" value="Bacteria"/>
</dbReference>